<dbReference type="InterPro" id="IPR011048">
    <property type="entry name" value="Haem_d1_sf"/>
</dbReference>
<dbReference type="InterPro" id="IPR013098">
    <property type="entry name" value="Ig_I-set"/>
</dbReference>
<feature type="compositionally biased region" description="Gly residues" evidence="1">
    <location>
        <begin position="647"/>
        <end position="656"/>
    </location>
</feature>
<sequence length="736" mass="72345">MAVETTARQRPDRAPGAAAGSGPGHRRGRATALLAAAALVTASVAAGSAAVAADTPKTGLGKDGQKLTVSASAHLDPAGESIRVTGEGYDGTKGIYVAFCKDNGANRVPSPCLGGADMTGGGGASQWIVPKGDTYEGELATAYGPGGTFDVRISVTAEGDGLDCTRVSCAVVTRVDHRGSGDRSQDVRIPVAFEGQDPGDGGDGGDGVDVPAGTVSYHESASFTTAGKPLDVLLHPDSGKLYVGSDNLADTADVNEQGLYVLDPADGEVLGHIAQAPGSTGAMAGRRVTRLITPLAGDGVVFHYPLRGIGTAKADDTAARGVWLGGSTVTGAGPGTGPATVLVAQGAALSEIETATGAVRRSLTLDGGSVLGVDPAHAAAWSAGASGGQLRRVDTGSFTVTATAELPAGYVRFAEADPATGNVWVGSGSSVLVYDRDAKLLKTVEGTDEAAGIAFDTSGRRAFVVWQDNGDTGSGGDNDGSLAVYSTTTYERTAEPAALPGNHSQLGEATVAVTPGGSTVYVTSPAGGTVTKLDRRMSPEVTQAPADRSVAPGDEAAFTAAAEGAPEPTVRWQVSPDGGQTWSAVEGAVRHTYAFTATAAHDGYRYRAEFTNTAGTTRTAPVTLTVVANGGGDGGGSGGGDDEPPAGTGGSSGGNTGVSSSGSGSADGGTSGGAGGSGSGSGSGGTVGGGSADAGSGDSSLAATGVTVLSLASAAALLTGAGWFALRRARRTRSAV</sequence>
<dbReference type="SUPFAM" id="SSF51004">
    <property type="entry name" value="C-terminal (heme d1) domain of cytochrome cd1-nitrite reductase"/>
    <property type="match status" value="1"/>
</dbReference>
<protein>
    <recommendedName>
        <fullName evidence="3">Ig-like domain-containing protein</fullName>
    </recommendedName>
</protein>
<feature type="region of interest" description="Disordered" evidence="1">
    <location>
        <begin position="1"/>
        <end position="27"/>
    </location>
</feature>
<organism evidence="4 5">
    <name type="scientific">Streptomyces formicae</name>
    <dbReference type="NCBI Taxonomy" id="1616117"/>
    <lineage>
        <taxon>Bacteria</taxon>
        <taxon>Bacillati</taxon>
        <taxon>Actinomycetota</taxon>
        <taxon>Actinomycetes</taxon>
        <taxon>Kitasatosporales</taxon>
        <taxon>Streptomycetaceae</taxon>
        <taxon>Streptomyces</taxon>
    </lineage>
</organism>
<feature type="region of interest" description="Disordered" evidence="1">
    <location>
        <begin position="179"/>
        <end position="213"/>
    </location>
</feature>
<dbReference type="Gene3D" id="2.60.40.230">
    <property type="entry name" value="Neocarzinostatin-like"/>
    <property type="match status" value="1"/>
</dbReference>
<dbReference type="InterPro" id="IPR013783">
    <property type="entry name" value="Ig-like_fold"/>
</dbReference>
<dbReference type="Pfam" id="PF07679">
    <property type="entry name" value="I-set"/>
    <property type="match status" value="1"/>
</dbReference>
<evidence type="ECO:0000313" key="4">
    <source>
        <dbReference type="EMBL" id="UNM10285.1"/>
    </source>
</evidence>
<evidence type="ECO:0000259" key="3">
    <source>
        <dbReference type="PROSITE" id="PS50835"/>
    </source>
</evidence>
<evidence type="ECO:0000256" key="1">
    <source>
        <dbReference type="SAM" id="MobiDB-lite"/>
    </source>
</evidence>
<evidence type="ECO:0000256" key="2">
    <source>
        <dbReference type="SAM" id="Phobius"/>
    </source>
</evidence>
<keyword evidence="2" id="KW-1133">Transmembrane helix</keyword>
<dbReference type="PROSITE" id="PS50835">
    <property type="entry name" value="IG_LIKE"/>
    <property type="match status" value="1"/>
</dbReference>
<dbReference type="InterPro" id="IPR015943">
    <property type="entry name" value="WD40/YVTN_repeat-like_dom_sf"/>
</dbReference>
<name>A0ABY3WDK0_9ACTN</name>
<dbReference type="SUPFAM" id="SSF49319">
    <property type="entry name" value="Actinoxanthin-like"/>
    <property type="match status" value="1"/>
</dbReference>
<dbReference type="Gene3D" id="2.60.40.10">
    <property type="entry name" value="Immunoglobulins"/>
    <property type="match status" value="1"/>
</dbReference>
<accession>A0ABY3WDK0</accession>
<gene>
    <name evidence="4" type="ORF">J4032_01060</name>
</gene>
<feature type="compositionally biased region" description="Gly residues" evidence="1">
    <location>
        <begin position="665"/>
        <end position="692"/>
    </location>
</feature>
<keyword evidence="2" id="KW-0472">Membrane</keyword>
<keyword evidence="5" id="KW-1185">Reference proteome</keyword>
<feature type="compositionally biased region" description="Gly residues" evidence="1">
    <location>
        <begin position="198"/>
        <end position="207"/>
    </location>
</feature>
<feature type="region of interest" description="Disordered" evidence="1">
    <location>
        <begin position="626"/>
        <end position="699"/>
    </location>
</feature>
<dbReference type="EMBL" id="CP071872">
    <property type="protein sequence ID" value="UNM10285.1"/>
    <property type="molecule type" value="Genomic_DNA"/>
</dbReference>
<dbReference type="RefSeq" id="WP_242328781.1">
    <property type="nucleotide sequence ID" value="NZ_CP071872.1"/>
</dbReference>
<proteinExistence type="predicted"/>
<dbReference type="InterPro" id="IPR007110">
    <property type="entry name" value="Ig-like_dom"/>
</dbReference>
<keyword evidence="2" id="KW-0812">Transmembrane</keyword>
<evidence type="ECO:0000313" key="5">
    <source>
        <dbReference type="Proteomes" id="UP000828924"/>
    </source>
</evidence>
<feature type="compositionally biased region" description="Gly residues" evidence="1">
    <location>
        <begin position="629"/>
        <end position="639"/>
    </location>
</feature>
<feature type="domain" description="Ig-like" evidence="3">
    <location>
        <begin position="539"/>
        <end position="623"/>
    </location>
</feature>
<dbReference type="Gene3D" id="2.130.10.10">
    <property type="entry name" value="YVTN repeat-like/Quinoprotein amine dehydrogenase"/>
    <property type="match status" value="1"/>
</dbReference>
<dbReference type="InterPro" id="IPR027273">
    <property type="entry name" value="Neocarzinostatin-like"/>
</dbReference>
<reference evidence="4 5" key="1">
    <citation type="submission" date="2021-03" db="EMBL/GenBank/DDBJ databases">
        <title>Complete genome of Streptomyces formicae strain 1H-GS9 (DSM 100524).</title>
        <authorList>
            <person name="Atanasov K.E."/>
            <person name="Altabella T."/>
            <person name="Ferrer A."/>
        </authorList>
    </citation>
    <scope>NUCLEOTIDE SEQUENCE [LARGE SCALE GENOMIC DNA]</scope>
    <source>
        <strain evidence="4 5">1H-GS9</strain>
    </source>
</reference>
<dbReference type="Proteomes" id="UP000828924">
    <property type="component" value="Chromosome"/>
</dbReference>
<feature type="transmembrane region" description="Helical" evidence="2">
    <location>
        <begin position="701"/>
        <end position="726"/>
    </location>
</feature>